<feature type="region of interest" description="Disordered" evidence="1">
    <location>
        <begin position="270"/>
        <end position="328"/>
    </location>
</feature>
<accession>A0A1J6I2X0</accession>
<evidence type="ECO:0000259" key="2">
    <source>
        <dbReference type="SMART" id="SM00743"/>
    </source>
</evidence>
<dbReference type="PANTHER" id="PTHR36805:SF7">
    <property type="entry name" value="AGENET DOMAIN-CONTAINING PROTEIN"/>
    <property type="match status" value="1"/>
</dbReference>
<feature type="compositionally biased region" description="Low complexity" evidence="1">
    <location>
        <begin position="219"/>
        <end position="237"/>
    </location>
</feature>
<proteinExistence type="predicted"/>
<name>A0A1J6I2X0_NICAT</name>
<feature type="compositionally biased region" description="Polar residues" evidence="1">
    <location>
        <begin position="315"/>
        <end position="328"/>
    </location>
</feature>
<dbReference type="InterPro" id="IPR008395">
    <property type="entry name" value="Agenet-like_dom"/>
</dbReference>
<dbReference type="AlphaFoldDB" id="A0A1J6I2X0"/>
<dbReference type="OMA" id="HREPSIP"/>
<dbReference type="PANTHER" id="PTHR36805">
    <property type="entry name" value="AGENET DOMAIN-CONTAINING PROTEIN"/>
    <property type="match status" value="1"/>
</dbReference>
<feature type="compositionally biased region" description="Low complexity" evidence="1">
    <location>
        <begin position="273"/>
        <end position="287"/>
    </location>
</feature>
<dbReference type="Pfam" id="PF05641">
    <property type="entry name" value="Agenet"/>
    <property type="match status" value="1"/>
</dbReference>
<keyword evidence="4" id="KW-1185">Reference proteome</keyword>
<dbReference type="EMBL" id="MJEQ01037191">
    <property type="protein sequence ID" value="OIS98867.1"/>
    <property type="molecule type" value="Genomic_DNA"/>
</dbReference>
<organism evidence="3 4">
    <name type="scientific">Nicotiana attenuata</name>
    <name type="common">Coyote tobacco</name>
    <dbReference type="NCBI Taxonomy" id="49451"/>
    <lineage>
        <taxon>Eukaryota</taxon>
        <taxon>Viridiplantae</taxon>
        <taxon>Streptophyta</taxon>
        <taxon>Embryophyta</taxon>
        <taxon>Tracheophyta</taxon>
        <taxon>Spermatophyta</taxon>
        <taxon>Magnoliopsida</taxon>
        <taxon>eudicotyledons</taxon>
        <taxon>Gunneridae</taxon>
        <taxon>Pentapetalae</taxon>
        <taxon>asterids</taxon>
        <taxon>lamiids</taxon>
        <taxon>Solanales</taxon>
        <taxon>Solanaceae</taxon>
        <taxon>Nicotianoideae</taxon>
        <taxon>Nicotianeae</taxon>
        <taxon>Nicotiana</taxon>
    </lineage>
</organism>
<sequence>MDQRYQLPFKAGQSAEARSFEVGYRGAWFRCKIKEISCRGGHWKALLEYFDYPDEKLTWTELYQVPPYQSGKSKEIRQLILRPEYPPTHLKSQVSDVSSTSDVTIVTDGTWKAGDLVDWWTADCYWSGKLTKLLGNGKAEIELVPPPLGEGATYEVFVKDLRPSVDWSPEFGWAVPASLDGENRRRYARLLKPVSQAPFDVPSSIGHAMCKGRRDSQATTGSSSNSSLSTRLSGNSLPNEKRDLKTTEFVQHSLSVDDSTEAVNRTKDTLNQTTSYSSSSTHSFSKSLPALDEKRGFKSKGLMEQPPNAADSKEAATTSKQSIWSGSDSVSPIGVAAKSAGPTDKDLKYFHCPLKKFKTSGEIRLNSMESDSVEAAILDLEELANKISWLKRTIECGRSLSDAVRPSWEFVEHNGTFTKK</sequence>
<reference evidence="3" key="1">
    <citation type="submission" date="2016-11" db="EMBL/GenBank/DDBJ databases">
        <title>The genome of Nicotiana attenuata.</title>
        <authorList>
            <person name="Xu S."/>
            <person name="Brockmoeller T."/>
            <person name="Gaquerel E."/>
            <person name="Navarro A."/>
            <person name="Kuhl H."/>
            <person name="Gase K."/>
            <person name="Ling Z."/>
            <person name="Zhou W."/>
            <person name="Kreitzer C."/>
            <person name="Stanke M."/>
            <person name="Tang H."/>
            <person name="Lyons E."/>
            <person name="Pandey P."/>
            <person name="Pandey S.P."/>
            <person name="Timmermann B."/>
            <person name="Baldwin I.T."/>
        </authorList>
    </citation>
    <scope>NUCLEOTIDE SEQUENCE [LARGE SCALE GENOMIC DNA]</scope>
    <source>
        <strain evidence="3">UT</strain>
    </source>
</reference>
<evidence type="ECO:0000256" key="1">
    <source>
        <dbReference type="SAM" id="MobiDB-lite"/>
    </source>
</evidence>
<evidence type="ECO:0000313" key="3">
    <source>
        <dbReference type="EMBL" id="OIS98867.1"/>
    </source>
</evidence>
<feature type="domain" description="Agenet" evidence="2">
    <location>
        <begin position="109"/>
        <end position="169"/>
    </location>
</feature>
<dbReference type="InterPro" id="IPR014002">
    <property type="entry name" value="Agenet_dom_plant"/>
</dbReference>
<comment type="caution">
    <text evidence="3">The sequence shown here is derived from an EMBL/GenBank/DDBJ whole genome shotgun (WGS) entry which is preliminary data.</text>
</comment>
<evidence type="ECO:0000313" key="4">
    <source>
        <dbReference type="Proteomes" id="UP000187609"/>
    </source>
</evidence>
<dbReference type="OrthoDB" id="1894168at2759"/>
<gene>
    <name evidence="3" type="ORF">A4A49_15594</name>
</gene>
<dbReference type="SMART" id="SM00743">
    <property type="entry name" value="Agenet"/>
    <property type="match status" value="1"/>
</dbReference>
<dbReference type="Gramene" id="OIS98867">
    <property type="protein sequence ID" value="OIS98867"/>
    <property type="gene ID" value="A4A49_15594"/>
</dbReference>
<dbReference type="KEGG" id="nau:109232348"/>
<dbReference type="Proteomes" id="UP000187609">
    <property type="component" value="Unassembled WGS sequence"/>
</dbReference>
<dbReference type="STRING" id="49451.A0A1J6I2X0"/>
<protein>
    <recommendedName>
        <fullName evidence="2">Agenet domain-containing protein</fullName>
    </recommendedName>
</protein>
<feature type="region of interest" description="Disordered" evidence="1">
    <location>
        <begin position="202"/>
        <end position="241"/>
    </location>
</feature>